<reference evidence="1 2" key="1">
    <citation type="submission" date="2015-07" db="EMBL/GenBank/DDBJ databases">
        <authorList>
            <person name="Noorani M."/>
        </authorList>
    </citation>
    <scope>NUCLEOTIDE SEQUENCE [LARGE SCALE GENOMIC DNA]</scope>
    <source>
        <strain evidence="1">BBA 69670</strain>
    </source>
</reference>
<sequence length="270" mass="30973">MVAPVGDEYHKRCDDSRVEVMFVNQVLRKGDKQPDPAPACIVIDLGNGADLKIPRKNDQLAGRTGTPKFIARSVSSGKLLDPDDYSSENVSLPSPDEIKDYVHRMHTTEYQHEILPTPNSTAQPEAKFAHQLFHDAESTFWVIVWTLVRSTSGNRQEKTHTEEYGEFYHMMCRHYPQPNVEDSRKSIFRKSPEFWTSLLHPDLESMAPMLRGMFTYVWPEWGRSQTLNPEHVHEALMRLLLVEIIKLDSNDIVLDIGSRSIPPIPFFMLA</sequence>
<name>A0A0K6FN64_9AGAM</name>
<dbReference type="AlphaFoldDB" id="A0A0K6FN64"/>
<dbReference type="EMBL" id="CYGV01000191">
    <property type="protein sequence ID" value="CUA67676.1"/>
    <property type="molecule type" value="Genomic_DNA"/>
</dbReference>
<proteinExistence type="predicted"/>
<organism evidence="1 2">
    <name type="scientific">Rhizoctonia solani</name>
    <dbReference type="NCBI Taxonomy" id="456999"/>
    <lineage>
        <taxon>Eukaryota</taxon>
        <taxon>Fungi</taxon>
        <taxon>Dikarya</taxon>
        <taxon>Basidiomycota</taxon>
        <taxon>Agaricomycotina</taxon>
        <taxon>Agaricomycetes</taxon>
        <taxon>Cantharellales</taxon>
        <taxon>Ceratobasidiaceae</taxon>
        <taxon>Rhizoctonia</taxon>
    </lineage>
</organism>
<keyword evidence="2" id="KW-1185">Reference proteome</keyword>
<dbReference type="Proteomes" id="UP000044841">
    <property type="component" value="Unassembled WGS sequence"/>
</dbReference>
<evidence type="ECO:0000313" key="2">
    <source>
        <dbReference type="Proteomes" id="UP000044841"/>
    </source>
</evidence>
<evidence type="ECO:0000313" key="1">
    <source>
        <dbReference type="EMBL" id="CUA67676.1"/>
    </source>
</evidence>
<protein>
    <recommendedName>
        <fullName evidence="3">Fungal-type protein kinase domain-containing protein</fullName>
    </recommendedName>
</protein>
<accession>A0A0K6FN64</accession>
<evidence type="ECO:0008006" key="3">
    <source>
        <dbReference type="Google" id="ProtNLM"/>
    </source>
</evidence>
<gene>
    <name evidence="1" type="ORF">RSOLAG22IIIB_07521</name>
</gene>